<dbReference type="InterPro" id="IPR000422">
    <property type="entry name" value="DHBP_synthase_RibB"/>
</dbReference>
<dbReference type="GO" id="GO:0005829">
    <property type="term" value="C:cytosol"/>
    <property type="evidence" value="ECO:0007669"/>
    <property type="project" value="TreeGrafter"/>
</dbReference>
<dbReference type="AlphaFoldDB" id="D9PZS1"/>
<organism evidence="7 8">
    <name type="scientific">Acidilobus saccharovorans (strain DSM 16705 / JCM 18335 / VKM B-2471 / 345-15)</name>
    <dbReference type="NCBI Taxonomy" id="666510"/>
    <lineage>
        <taxon>Archaea</taxon>
        <taxon>Thermoproteota</taxon>
        <taxon>Thermoprotei</taxon>
        <taxon>Acidilobales</taxon>
        <taxon>Acidilobaceae</taxon>
        <taxon>Acidilobus</taxon>
    </lineage>
</organism>
<evidence type="ECO:0000256" key="5">
    <source>
        <dbReference type="ARBA" id="ARBA00023211"/>
    </source>
</evidence>
<dbReference type="Pfam" id="PF00926">
    <property type="entry name" value="DHBP_synthase"/>
    <property type="match status" value="1"/>
</dbReference>
<dbReference type="GO" id="GO:0008686">
    <property type="term" value="F:3,4-dihydroxy-2-butanone-4-phosphate synthase activity"/>
    <property type="evidence" value="ECO:0007669"/>
    <property type="project" value="InterPro"/>
</dbReference>
<dbReference type="UniPathway" id="UPA00275"/>
<name>D9PZS1_ACIS3</name>
<keyword evidence="6" id="KW-0456">Lyase</keyword>
<accession>D9PZS1</accession>
<protein>
    <submittedName>
        <fullName evidence="7">3,4-dihydroxy-2-butanone 4-phosphate synthase</fullName>
    </submittedName>
</protein>
<dbReference type="STRING" id="666510.ASAC_0151"/>
<dbReference type="PANTHER" id="PTHR21327">
    <property type="entry name" value="GTP CYCLOHYDROLASE II-RELATED"/>
    <property type="match status" value="1"/>
</dbReference>
<keyword evidence="3" id="KW-0479">Metal-binding</keyword>
<keyword evidence="4" id="KW-0460">Magnesium</keyword>
<dbReference type="Gene3D" id="3.90.870.10">
    <property type="entry name" value="DHBP synthase"/>
    <property type="match status" value="1"/>
</dbReference>
<evidence type="ECO:0000313" key="8">
    <source>
        <dbReference type="Proteomes" id="UP000000346"/>
    </source>
</evidence>
<dbReference type="KEGG" id="asc:ASAC_0151"/>
<dbReference type="InParanoid" id="D9PZS1"/>
<dbReference type="eggNOG" id="arCOG01320">
    <property type="taxonomic scope" value="Archaea"/>
</dbReference>
<evidence type="ECO:0000256" key="4">
    <source>
        <dbReference type="ARBA" id="ARBA00022842"/>
    </source>
</evidence>
<dbReference type="HOGENOM" id="CLU_020273_3_2_2"/>
<evidence type="ECO:0000256" key="3">
    <source>
        <dbReference type="ARBA" id="ARBA00022723"/>
    </source>
</evidence>
<keyword evidence="2" id="KW-0686">Riboflavin biosynthesis</keyword>
<dbReference type="FunCoup" id="D9PZS1">
    <property type="interactions" value="76"/>
</dbReference>
<dbReference type="SUPFAM" id="SSF55821">
    <property type="entry name" value="YrdC/RibB"/>
    <property type="match status" value="1"/>
</dbReference>
<dbReference type="GeneID" id="9498365"/>
<dbReference type="NCBIfam" id="NF004437">
    <property type="entry name" value="PRK05773.1"/>
    <property type="match status" value="1"/>
</dbReference>
<keyword evidence="8" id="KW-1185">Reference proteome</keyword>
<comment type="pathway">
    <text evidence="1">Cofactor biosynthesis; riboflavin biosynthesis.</text>
</comment>
<gene>
    <name evidence="7" type="ordered locus">ASAC_0151</name>
</gene>
<dbReference type="GO" id="GO:0009231">
    <property type="term" value="P:riboflavin biosynthetic process"/>
    <property type="evidence" value="ECO:0007669"/>
    <property type="project" value="UniProtKB-UniPathway"/>
</dbReference>
<reference evidence="7 8" key="1">
    <citation type="journal article" date="2010" name="Appl. Environ. Microbiol.">
        <title>The genome sequence of the crenarchaeon Acidilobus saccharovorans supports a new order, Acidilobales, and suggests an important ecological role in terrestrial acidic hot springs.</title>
        <authorList>
            <person name="Mardanov A.V."/>
            <person name="Svetlitchnyi V.A."/>
            <person name="Beletsky A.V."/>
            <person name="Prokofeva M.I."/>
            <person name="Bonch-Osmolovskaya E.A."/>
            <person name="Ravin N.V."/>
            <person name="Skryabin K.G."/>
        </authorList>
    </citation>
    <scope>NUCLEOTIDE SEQUENCE [LARGE SCALE GENOMIC DNA]</scope>
    <source>
        <strain evidence="8">DSM 16705 / JCM 18335 / VKM B-2471 / 345-15</strain>
    </source>
</reference>
<evidence type="ECO:0000313" key="7">
    <source>
        <dbReference type="EMBL" id="ADL18559.1"/>
    </source>
</evidence>
<dbReference type="InterPro" id="IPR017945">
    <property type="entry name" value="DHBP_synth_RibB-like_a/b_dom"/>
</dbReference>
<dbReference type="RefSeq" id="WP_013266071.1">
    <property type="nucleotide sequence ID" value="NC_014374.1"/>
</dbReference>
<sequence length="228" mass="25123">MGVDDAIKAFKDGRPVLIYDSDSRESEVDLVYHASSVTPDAIYTLRTMAGGLICFATRWSIASYLGVPWGDDLIASVPALRPLTERKLFYGDRPAFTIWVNHMSVRTGISDVDRSRTVRELYEVVKMFVSGDREGARRKFLGEFQAPGHVPLLASRGLRSRRGHTELSIALATLAGLEPATTFAEMLDRGPSLSLEKARAIAEREGLALVSGREVMEACEGVELCWSD</sequence>
<dbReference type="Proteomes" id="UP000000346">
    <property type="component" value="Chromosome"/>
</dbReference>
<keyword evidence="5" id="KW-0464">Manganese</keyword>
<dbReference type="PANTHER" id="PTHR21327:SF46">
    <property type="entry name" value="3,4-DIHYDROXY-2-BUTANONE 4-PHOSPHATE SYNTHASE"/>
    <property type="match status" value="1"/>
</dbReference>
<proteinExistence type="predicted"/>
<evidence type="ECO:0000256" key="1">
    <source>
        <dbReference type="ARBA" id="ARBA00005104"/>
    </source>
</evidence>
<dbReference type="GO" id="GO:0046872">
    <property type="term" value="F:metal ion binding"/>
    <property type="evidence" value="ECO:0007669"/>
    <property type="project" value="UniProtKB-KW"/>
</dbReference>
<evidence type="ECO:0000256" key="2">
    <source>
        <dbReference type="ARBA" id="ARBA00022619"/>
    </source>
</evidence>
<evidence type="ECO:0000256" key="6">
    <source>
        <dbReference type="ARBA" id="ARBA00023239"/>
    </source>
</evidence>
<dbReference type="EMBL" id="CP001742">
    <property type="protein sequence ID" value="ADL18559.1"/>
    <property type="molecule type" value="Genomic_DNA"/>
</dbReference>